<evidence type="ECO:0000313" key="12">
    <source>
        <dbReference type="Proteomes" id="UP000598146"/>
    </source>
</evidence>
<dbReference type="HAMAP" id="MF_00116">
    <property type="entry name" value="dUTPase_bact"/>
    <property type="match status" value="1"/>
</dbReference>
<organism evidence="11 12">
    <name type="scientific">Actinoplanes aureus</name>
    <dbReference type="NCBI Taxonomy" id="2792083"/>
    <lineage>
        <taxon>Bacteria</taxon>
        <taxon>Bacillati</taxon>
        <taxon>Actinomycetota</taxon>
        <taxon>Actinomycetes</taxon>
        <taxon>Micromonosporales</taxon>
        <taxon>Micromonosporaceae</taxon>
        <taxon>Actinoplanes</taxon>
    </lineage>
</organism>
<comment type="caution">
    <text evidence="11">The sequence shown here is derived from an EMBL/GenBank/DDBJ whole genome shotgun (WGS) entry which is preliminary data.</text>
</comment>
<dbReference type="Pfam" id="PF00692">
    <property type="entry name" value="dUTPase"/>
    <property type="match status" value="1"/>
</dbReference>
<evidence type="ECO:0000256" key="8">
    <source>
        <dbReference type="HAMAP-Rule" id="MF_00116"/>
    </source>
</evidence>
<dbReference type="FunFam" id="2.70.40.10:FF:000008">
    <property type="entry name" value="Deoxyuridine 5'-triphosphate nucleotidohydrolase"/>
    <property type="match status" value="1"/>
</dbReference>
<proteinExistence type="inferred from homology"/>
<dbReference type="GO" id="GO:0004170">
    <property type="term" value="F:dUTP diphosphatase activity"/>
    <property type="evidence" value="ECO:0007669"/>
    <property type="project" value="UniProtKB-UniRule"/>
</dbReference>
<feature type="binding site" evidence="8">
    <location>
        <begin position="82"/>
        <end position="84"/>
    </location>
    <ligand>
        <name>substrate</name>
    </ligand>
</feature>
<keyword evidence="3 8" id="KW-0479">Metal-binding</keyword>
<name>A0A931FUA3_9ACTN</name>
<dbReference type="GO" id="GO:0046081">
    <property type="term" value="P:dUTP catabolic process"/>
    <property type="evidence" value="ECO:0007669"/>
    <property type="project" value="InterPro"/>
</dbReference>
<evidence type="ECO:0000256" key="7">
    <source>
        <dbReference type="ARBA" id="ARBA00047686"/>
    </source>
</evidence>
<accession>A0A931FUA3</accession>
<dbReference type="PANTHER" id="PTHR11241">
    <property type="entry name" value="DEOXYURIDINE 5'-TRIPHOSPHATE NUCLEOTIDOHYDROLASE"/>
    <property type="match status" value="1"/>
</dbReference>
<comment type="pathway">
    <text evidence="8">Pyrimidine metabolism; dUMP biosynthesis; dUMP from dCTP (dUTP route): step 2/2.</text>
</comment>
<dbReference type="SUPFAM" id="SSF51283">
    <property type="entry name" value="dUTPase-like"/>
    <property type="match status" value="1"/>
</dbReference>
<evidence type="ECO:0000256" key="9">
    <source>
        <dbReference type="SAM" id="MobiDB-lite"/>
    </source>
</evidence>
<dbReference type="EC" id="3.6.1.23" evidence="8"/>
<keyword evidence="5 8" id="KW-0460">Magnesium</keyword>
<evidence type="ECO:0000313" key="11">
    <source>
        <dbReference type="EMBL" id="MBG0559993.1"/>
    </source>
</evidence>
<keyword evidence="6 8" id="KW-0546">Nucleotide metabolism</keyword>
<comment type="function">
    <text evidence="8">This enzyme is involved in nucleotide metabolism: it produces dUMP, the immediate precursor of thymidine nucleotides and it decreases the intracellular concentration of dUTP so that uracil cannot be incorporated into DNA.</text>
</comment>
<evidence type="ECO:0000256" key="3">
    <source>
        <dbReference type="ARBA" id="ARBA00022723"/>
    </source>
</evidence>
<gene>
    <name evidence="8 11" type="primary">dut</name>
    <name evidence="11" type="ORF">I4J89_00720</name>
</gene>
<dbReference type="GO" id="GO:0000287">
    <property type="term" value="F:magnesium ion binding"/>
    <property type="evidence" value="ECO:0007669"/>
    <property type="project" value="UniProtKB-UniRule"/>
</dbReference>
<feature type="binding site" evidence="8">
    <location>
        <begin position="65"/>
        <end position="67"/>
    </location>
    <ligand>
        <name>substrate</name>
    </ligand>
</feature>
<evidence type="ECO:0000256" key="4">
    <source>
        <dbReference type="ARBA" id="ARBA00022801"/>
    </source>
</evidence>
<dbReference type="NCBIfam" id="NF001862">
    <property type="entry name" value="PRK00601.1"/>
    <property type="match status" value="1"/>
</dbReference>
<evidence type="ECO:0000256" key="1">
    <source>
        <dbReference type="ARBA" id="ARBA00001946"/>
    </source>
</evidence>
<dbReference type="InterPro" id="IPR033704">
    <property type="entry name" value="dUTPase_trimeric"/>
</dbReference>
<dbReference type="GO" id="GO:0006226">
    <property type="term" value="P:dUMP biosynthetic process"/>
    <property type="evidence" value="ECO:0007669"/>
    <property type="project" value="UniProtKB-UniRule"/>
</dbReference>
<dbReference type="RefSeq" id="WP_196411811.1">
    <property type="nucleotide sequence ID" value="NZ_JADQTO010000001.1"/>
</dbReference>
<dbReference type="Proteomes" id="UP000598146">
    <property type="component" value="Unassembled WGS sequence"/>
</dbReference>
<evidence type="ECO:0000259" key="10">
    <source>
        <dbReference type="Pfam" id="PF00692"/>
    </source>
</evidence>
<dbReference type="CDD" id="cd07557">
    <property type="entry name" value="trimeric_dUTPase"/>
    <property type="match status" value="1"/>
</dbReference>
<keyword evidence="4 8" id="KW-0378">Hydrolase</keyword>
<dbReference type="Gene3D" id="2.70.40.10">
    <property type="match status" value="1"/>
</dbReference>
<keyword evidence="12" id="KW-1185">Reference proteome</keyword>
<dbReference type="EMBL" id="JADQTO010000001">
    <property type="protein sequence ID" value="MBG0559993.1"/>
    <property type="molecule type" value="Genomic_DNA"/>
</dbReference>
<dbReference type="InterPro" id="IPR029054">
    <property type="entry name" value="dUTPase-like"/>
</dbReference>
<evidence type="ECO:0000256" key="5">
    <source>
        <dbReference type="ARBA" id="ARBA00022842"/>
    </source>
</evidence>
<comment type="cofactor">
    <cofactor evidence="1 8">
        <name>Mg(2+)</name>
        <dbReference type="ChEBI" id="CHEBI:18420"/>
    </cofactor>
</comment>
<dbReference type="NCBIfam" id="TIGR00576">
    <property type="entry name" value="dut"/>
    <property type="match status" value="1"/>
</dbReference>
<feature type="domain" description="dUTPase-like" evidence="10">
    <location>
        <begin position="16"/>
        <end position="145"/>
    </location>
</feature>
<comment type="similarity">
    <text evidence="2 8">Belongs to the dUTPase family.</text>
</comment>
<evidence type="ECO:0000256" key="2">
    <source>
        <dbReference type="ARBA" id="ARBA00006581"/>
    </source>
</evidence>
<feature type="region of interest" description="Disordered" evidence="9">
    <location>
        <begin position="134"/>
        <end position="157"/>
    </location>
</feature>
<evidence type="ECO:0000256" key="6">
    <source>
        <dbReference type="ARBA" id="ARBA00023080"/>
    </source>
</evidence>
<sequence length="157" mass="16274">MTDVVIQVRRLDPDLPLPAYAHPGDAGADLVAAEEVEIAPGARAKVRTGLAIALPEGYVGLVHPRSGLAARLGVTVLNAPGTVDAGYRGEILVILINLDPANTVKISRGDRIAQLVIQRVERAAFHVVETLDDTSRGAGGHGSTGGHAALPGQQTQD</sequence>
<comment type="catalytic activity">
    <reaction evidence="7 8">
        <text>dUTP + H2O = dUMP + diphosphate + H(+)</text>
        <dbReference type="Rhea" id="RHEA:10248"/>
        <dbReference type="ChEBI" id="CHEBI:15377"/>
        <dbReference type="ChEBI" id="CHEBI:15378"/>
        <dbReference type="ChEBI" id="CHEBI:33019"/>
        <dbReference type="ChEBI" id="CHEBI:61555"/>
        <dbReference type="ChEBI" id="CHEBI:246422"/>
        <dbReference type="EC" id="3.6.1.23"/>
    </reaction>
</comment>
<feature type="binding site" evidence="8">
    <location>
        <position position="78"/>
    </location>
    <ligand>
        <name>substrate</name>
    </ligand>
</feature>
<dbReference type="PANTHER" id="PTHR11241:SF0">
    <property type="entry name" value="DEOXYURIDINE 5'-TRIPHOSPHATE NUCLEOTIDOHYDROLASE"/>
    <property type="match status" value="1"/>
</dbReference>
<dbReference type="InterPro" id="IPR036157">
    <property type="entry name" value="dUTPase-like_sf"/>
</dbReference>
<comment type="caution">
    <text evidence="8">Lacks conserved residue(s) required for the propagation of feature annotation.</text>
</comment>
<dbReference type="AlphaFoldDB" id="A0A931FUA3"/>
<dbReference type="InterPro" id="IPR008181">
    <property type="entry name" value="dUTPase"/>
</dbReference>
<protein>
    <recommendedName>
        <fullName evidence="8">Deoxyuridine 5'-triphosphate nucleotidohydrolase</fullName>
        <shortName evidence="8">dUTPase</shortName>
        <ecNumber evidence="8">3.6.1.23</ecNumber>
    </recommendedName>
    <alternativeName>
        <fullName evidence="8">dUTP pyrophosphatase</fullName>
    </alternativeName>
</protein>
<reference evidence="11" key="1">
    <citation type="submission" date="2020-11" db="EMBL/GenBank/DDBJ databases">
        <title>Isolation and identification of active actinomycetes.</title>
        <authorList>
            <person name="Sun X."/>
        </authorList>
    </citation>
    <scope>NUCLEOTIDE SEQUENCE</scope>
    <source>
        <strain evidence="11">NEAU-A11</strain>
    </source>
</reference>